<gene>
    <name evidence="1" type="ORF">APG10_01604</name>
</gene>
<dbReference type="Proteomes" id="UP000092401">
    <property type="component" value="Unassembled WGS sequence"/>
</dbReference>
<proteinExistence type="predicted"/>
<comment type="caution">
    <text evidence="1">The sequence shown here is derived from an EMBL/GenBank/DDBJ whole genome shotgun (WGS) entry which is preliminary data.</text>
</comment>
<dbReference type="AlphaFoldDB" id="A0A150IHT3"/>
<evidence type="ECO:0000313" key="1">
    <source>
        <dbReference type="EMBL" id="KYC44580.1"/>
    </source>
</evidence>
<reference evidence="1 2" key="1">
    <citation type="journal article" date="2016" name="ISME J.">
        <title>Chasing the elusive Euryarchaeota class WSA2: genomes reveal a uniquely fastidious methyl-reducing methanogen.</title>
        <authorList>
            <person name="Nobu M.K."/>
            <person name="Narihiro T."/>
            <person name="Kuroda K."/>
            <person name="Mei R."/>
            <person name="Liu W.T."/>
        </authorList>
    </citation>
    <scope>NUCLEOTIDE SEQUENCE [LARGE SCALE GENOMIC DNA]</scope>
    <source>
        <strain evidence="1">B03fssc0709_Meth_Bin005</strain>
    </source>
</reference>
<organism evidence="1 2">
    <name type="scientific">Candidatus Methanofastidiosum methylothiophilum</name>
    <dbReference type="NCBI Taxonomy" id="1705564"/>
    <lineage>
        <taxon>Archaea</taxon>
        <taxon>Methanobacteriati</taxon>
        <taxon>Methanobacteriota</taxon>
        <taxon>Stenosarchaea group</taxon>
        <taxon>Candidatus Methanofastidiosia</taxon>
        <taxon>Candidatus Methanofastidiosales</taxon>
        <taxon>Candidatus Methanofastidiosaceae</taxon>
        <taxon>Candidatus Methanofastidiosum</taxon>
    </lineage>
</organism>
<accession>A0A150IHT3</accession>
<protein>
    <submittedName>
        <fullName evidence="1">Uncharacterized protein</fullName>
    </submittedName>
</protein>
<name>A0A150IHT3_9EURY</name>
<evidence type="ECO:0000313" key="2">
    <source>
        <dbReference type="Proteomes" id="UP000092401"/>
    </source>
</evidence>
<dbReference type="EMBL" id="LNGE01000054">
    <property type="protein sequence ID" value="KYC44580.1"/>
    <property type="molecule type" value="Genomic_DNA"/>
</dbReference>
<sequence>MLPFYFLLHIPENRDESIFILQRFKQLGIKSLMEKNFRRFFIADLSDFEFEINNFIPEYIVDYYLRKGKMKKLTFIKYGLSSDFAERIGDHKEEDFTTELSVHARPRKEIPIIEQFLSCRQKKEDLSSLFSFNDFEYNTIRMEVKIGGNKRTVDFSNLYKLRAYFDITSDIIIGDNGHPTFDSIDKVARELLKEVREAIYV</sequence>